<feature type="compositionally biased region" description="Basic and acidic residues" evidence="1">
    <location>
        <begin position="42"/>
        <end position="56"/>
    </location>
</feature>
<feature type="compositionally biased region" description="Polar residues" evidence="1">
    <location>
        <begin position="58"/>
        <end position="74"/>
    </location>
</feature>
<feature type="compositionally biased region" description="Basic and acidic residues" evidence="1">
    <location>
        <begin position="139"/>
        <end position="151"/>
    </location>
</feature>
<evidence type="ECO:0000313" key="3">
    <source>
        <dbReference type="Proteomes" id="UP001487740"/>
    </source>
</evidence>
<evidence type="ECO:0000313" key="2">
    <source>
        <dbReference type="EMBL" id="KAK8398438.1"/>
    </source>
</evidence>
<feature type="region of interest" description="Disordered" evidence="1">
    <location>
        <begin position="21"/>
        <end position="187"/>
    </location>
</feature>
<dbReference type="EMBL" id="JARAKH010000012">
    <property type="protein sequence ID" value="KAK8398438.1"/>
    <property type="molecule type" value="Genomic_DNA"/>
</dbReference>
<name>A0AAW0UGL9_SCYPA</name>
<protein>
    <submittedName>
        <fullName evidence="2">Uncharacterized protein</fullName>
    </submittedName>
</protein>
<gene>
    <name evidence="2" type="ORF">O3P69_003951</name>
</gene>
<dbReference type="Proteomes" id="UP001487740">
    <property type="component" value="Unassembled WGS sequence"/>
</dbReference>
<keyword evidence="3" id="KW-1185">Reference proteome</keyword>
<sequence length="427" mass="46405">MSEGSRRGSVTDLLQCSVDLYVPPSPRHHPPPDPDCWGDSGRAAKHEKNKPADAVRSDPSSVSDIVKTAQSQVMGQRGEKLKVGEQTQNSSRVSDVKVSAHSKAETEVKAAKEKSKPGIKPRRPKPGSGPDQTKPRGAATEKGRPGAKSDKTSLQGHKATSKSVQGPDEDSSLPAPSKPRRAAMTGCSGAYQHAVKAVRGASPEGSVVMLGSVGEQEKPPSPTPAPNQNVNKLSFTIAMAATKMKSLCLRASPRSGHMQGSISIREDAETSSVSLTPSSLQSTKKTQRQRPGRKMFEDAYVITWSQPVLHADQADFRITFDKPKKFIEMLESPEPPSASAVTSLALTQARVLRVRQSRRRSVGPEIVIPAPESEERDTTAVDWMEWRQTHDRVEQWLKDNAQTEPDESHVVAMLLDPDPRKGALYRT</sequence>
<comment type="caution">
    <text evidence="2">The sequence shown here is derived from an EMBL/GenBank/DDBJ whole genome shotgun (WGS) entry which is preliminary data.</text>
</comment>
<feature type="compositionally biased region" description="Basic and acidic residues" evidence="1">
    <location>
        <begin position="102"/>
        <end position="116"/>
    </location>
</feature>
<dbReference type="AlphaFoldDB" id="A0AAW0UGL9"/>
<feature type="compositionally biased region" description="Low complexity" evidence="1">
    <location>
        <begin position="270"/>
        <end position="283"/>
    </location>
</feature>
<reference evidence="2 3" key="1">
    <citation type="submission" date="2023-03" db="EMBL/GenBank/DDBJ databases">
        <title>High-quality genome of Scylla paramamosain provides insights in environmental adaptation.</title>
        <authorList>
            <person name="Zhang L."/>
        </authorList>
    </citation>
    <scope>NUCLEOTIDE SEQUENCE [LARGE SCALE GENOMIC DNA]</scope>
    <source>
        <strain evidence="2">LZ_2023a</strain>
        <tissue evidence="2">Muscle</tissue>
    </source>
</reference>
<evidence type="ECO:0000256" key="1">
    <source>
        <dbReference type="SAM" id="MobiDB-lite"/>
    </source>
</evidence>
<feature type="region of interest" description="Disordered" evidence="1">
    <location>
        <begin position="252"/>
        <end position="292"/>
    </location>
</feature>
<accession>A0AAW0UGL9</accession>
<organism evidence="2 3">
    <name type="scientific">Scylla paramamosain</name>
    <name type="common">Mud crab</name>
    <dbReference type="NCBI Taxonomy" id="85552"/>
    <lineage>
        <taxon>Eukaryota</taxon>
        <taxon>Metazoa</taxon>
        <taxon>Ecdysozoa</taxon>
        <taxon>Arthropoda</taxon>
        <taxon>Crustacea</taxon>
        <taxon>Multicrustacea</taxon>
        <taxon>Malacostraca</taxon>
        <taxon>Eumalacostraca</taxon>
        <taxon>Eucarida</taxon>
        <taxon>Decapoda</taxon>
        <taxon>Pleocyemata</taxon>
        <taxon>Brachyura</taxon>
        <taxon>Eubrachyura</taxon>
        <taxon>Portunoidea</taxon>
        <taxon>Portunidae</taxon>
        <taxon>Portuninae</taxon>
        <taxon>Scylla</taxon>
    </lineage>
</organism>
<proteinExistence type="predicted"/>